<feature type="transmembrane region" description="Helical" evidence="6">
    <location>
        <begin position="414"/>
        <end position="433"/>
    </location>
</feature>
<dbReference type="PANTHER" id="PTHR43791:SF36">
    <property type="entry name" value="TRANSPORTER, PUTATIVE (AFU_ORTHOLOGUE AFUA_6G08340)-RELATED"/>
    <property type="match status" value="1"/>
</dbReference>
<protein>
    <recommendedName>
        <fullName evidence="7">Major facilitator superfamily (MFS) profile domain-containing protein</fullName>
    </recommendedName>
</protein>
<dbReference type="GO" id="GO:0022857">
    <property type="term" value="F:transmembrane transporter activity"/>
    <property type="evidence" value="ECO:0007669"/>
    <property type="project" value="InterPro"/>
</dbReference>
<dbReference type="Proteomes" id="UP001172673">
    <property type="component" value="Unassembled WGS sequence"/>
</dbReference>
<reference evidence="8" key="1">
    <citation type="submission" date="2022-10" db="EMBL/GenBank/DDBJ databases">
        <title>Culturing micro-colonial fungi from biological soil crusts in the Mojave desert and describing Neophaeococcomyces mojavensis, and introducing the new genera and species Taxawa tesnikishii.</title>
        <authorList>
            <person name="Kurbessoian T."/>
            <person name="Stajich J.E."/>
        </authorList>
    </citation>
    <scope>NUCLEOTIDE SEQUENCE</scope>
    <source>
        <strain evidence="8">TK_41</strain>
    </source>
</reference>
<dbReference type="PROSITE" id="PS50850">
    <property type="entry name" value="MFS"/>
    <property type="match status" value="1"/>
</dbReference>
<feature type="transmembrane region" description="Helical" evidence="6">
    <location>
        <begin position="170"/>
        <end position="188"/>
    </location>
</feature>
<feature type="transmembrane region" description="Helical" evidence="6">
    <location>
        <begin position="295"/>
        <end position="315"/>
    </location>
</feature>
<comment type="subcellular location">
    <subcellularLocation>
        <location evidence="1">Membrane</location>
        <topology evidence="1">Multi-pass membrane protein</topology>
    </subcellularLocation>
</comment>
<dbReference type="InterPro" id="IPR036259">
    <property type="entry name" value="MFS_trans_sf"/>
</dbReference>
<dbReference type="GO" id="GO:0016020">
    <property type="term" value="C:membrane"/>
    <property type="evidence" value="ECO:0007669"/>
    <property type="project" value="UniProtKB-SubCell"/>
</dbReference>
<feature type="transmembrane region" description="Helical" evidence="6">
    <location>
        <begin position="347"/>
        <end position="370"/>
    </location>
</feature>
<dbReference type="PANTHER" id="PTHR43791">
    <property type="entry name" value="PERMEASE-RELATED"/>
    <property type="match status" value="1"/>
</dbReference>
<evidence type="ECO:0000259" key="7">
    <source>
        <dbReference type="PROSITE" id="PS50850"/>
    </source>
</evidence>
<gene>
    <name evidence="8" type="ORF">H2200_009322</name>
</gene>
<evidence type="ECO:0000313" key="8">
    <source>
        <dbReference type="EMBL" id="KAJ9606361.1"/>
    </source>
</evidence>
<feature type="transmembrane region" description="Helical" evidence="6">
    <location>
        <begin position="108"/>
        <end position="126"/>
    </location>
</feature>
<dbReference type="Pfam" id="PF07690">
    <property type="entry name" value="MFS_1"/>
    <property type="match status" value="1"/>
</dbReference>
<dbReference type="AlphaFoldDB" id="A0AA38X431"/>
<evidence type="ECO:0000256" key="3">
    <source>
        <dbReference type="ARBA" id="ARBA00022692"/>
    </source>
</evidence>
<name>A0AA38X431_9EURO</name>
<proteinExistence type="predicted"/>
<keyword evidence="5 6" id="KW-0472">Membrane</keyword>
<dbReference type="EMBL" id="JAPDRK010000014">
    <property type="protein sequence ID" value="KAJ9606361.1"/>
    <property type="molecule type" value="Genomic_DNA"/>
</dbReference>
<evidence type="ECO:0000256" key="4">
    <source>
        <dbReference type="ARBA" id="ARBA00022989"/>
    </source>
</evidence>
<keyword evidence="9" id="KW-1185">Reference proteome</keyword>
<evidence type="ECO:0000256" key="2">
    <source>
        <dbReference type="ARBA" id="ARBA00022448"/>
    </source>
</evidence>
<dbReference type="SUPFAM" id="SSF103473">
    <property type="entry name" value="MFS general substrate transporter"/>
    <property type="match status" value="1"/>
</dbReference>
<feature type="transmembrane region" description="Helical" evidence="6">
    <location>
        <begin position="322"/>
        <end position="341"/>
    </location>
</feature>
<feature type="transmembrane region" description="Helical" evidence="6">
    <location>
        <begin position="200"/>
        <end position="223"/>
    </location>
</feature>
<comment type="caution">
    <text evidence="8">The sequence shown here is derived from an EMBL/GenBank/DDBJ whole genome shotgun (WGS) entry which is preliminary data.</text>
</comment>
<feature type="domain" description="Major facilitator superfamily (MFS) profile" evidence="7">
    <location>
        <begin position="40"/>
        <end position="437"/>
    </location>
</feature>
<feature type="transmembrane region" description="Helical" evidence="6">
    <location>
        <begin position="382"/>
        <end position="402"/>
    </location>
</feature>
<keyword evidence="3 6" id="KW-0812">Transmembrane</keyword>
<evidence type="ECO:0000256" key="6">
    <source>
        <dbReference type="SAM" id="Phobius"/>
    </source>
</evidence>
<dbReference type="Gene3D" id="1.20.1250.20">
    <property type="entry name" value="MFS general substrate transporter like domains"/>
    <property type="match status" value="2"/>
</dbReference>
<feature type="transmembrane region" description="Helical" evidence="6">
    <location>
        <begin position="77"/>
        <end position="96"/>
    </location>
</feature>
<feature type="transmembrane region" description="Helical" evidence="6">
    <location>
        <begin position="138"/>
        <end position="158"/>
    </location>
</feature>
<dbReference type="InterPro" id="IPR011701">
    <property type="entry name" value="MFS"/>
</dbReference>
<organism evidence="8 9">
    <name type="scientific">Cladophialophora chaetospira</name>
    <dbReference type="NCBI Taxonomy" id="386627"/>
    <lineage>
        <taxon>Eukaryota</taxon>
        <taxon>Fungi</taxon>
        <taxon>Dikarya</taxon>
        <taxon>Ascomycota</taxon>
        <taxon>Pezizomycotina</taxon>
        <taxon>Eurotiomycetes</taxon>
        <taxon>Chaetothyriomycetidae</taxon>
        <taxon>Chaetothyriales</taxon>
        <taxon>Herpotrichiellaceae</taxon>
        <taxon>Cladophialophora</taxon>
    </lineage>
</organism>
<dbReference type="InterPro" id="IPR020846">
    <property type="entry name" value="MFS_dom"/>
</dbReference>
<evidence type="ECO:0000256" key="5">
    <source>
        <dbReference type="ARBA" id="ARBA00023136"/>
    </source>
</evidence>
<evidence type="ECO:0000313" key="9">
    <source>
        <dbReference type="Proteomes" id="UP001172673"/>
    </source>
</evidence>
<keyword evidence="4 6" id="KW-1133">Transmembrane helix</keyword>
<keyword evidence="2" id="KW-0813">Transport</keyword>
<evidence type="ECO:0000256" key="1">
    <source>
        <dbReference type="ARBA" id="ARBA00004141"/>
    </source>
</evidence>
<sequence>MDATLELKKTPDESLVEEANEDAVNRVAERGLVRKLDTVIVPLMALGYFFGYLDRGQIGNARLLGFQETLHITNQQYFHALMILVFFVGSLAVQFPTGLLMRVVPAQWVFGGAILLFGTAATLISTARSFAPLMILRLLLGFGEATQSLSFLYLSMWYKPGELAFRSGLVYWSTTVAGFTSGLIAYGVGKNLDHAHGKEAWQWLFIVEGIPTIALGILTVLIMPSMPDRVVKSGHWLLRSTEEHKLLLARTTAAQNTINAKIVPRQILIGLKDFKLLFLPTFVRALGSGRLKSQLYTIIPYSFAVISTPLFSWLADRYRKRAVPFAGCLRTSIIGFVIILGTPNKTASIAGCCFVAAGAYPAISIGAAWITTIHGGYTKRALAGGVAQIFVQGYSIIGTQIYDQPPRFFKGHGILLGFYVVALAGTAVLYFRLKQENERRDREAEARRNGDAPELVNVGSFEDLCDYHPDWRYPI</sequence>
<accession>A0AA38X431</accession>